<dbReference type="InterPro" id="IPR011335">
    <property type="entry name" value="Restrct_endonuc-II-like"/>
</dbReference>
<dbReference type="CDD" id="cd06260">
    <property type="entry name" value="DUF820-like"/>
    <property type="match status" value="1"/>
</dbReference>
<feature type="domain" description="Putative restriction endonuclease" evidence="3">
    <location>
        <begin position="45"/>
        <end position="161"/>
    </location>
</feature>
<keyword evidence="5" id="KW-1185">Reference proteome</keyword>
<evidence type="ECO:0000313" key="4">
    <source>
        <dbReference type="EMBL" id="PSF39005.1"/>
    </source>
</evidence>
<name>A0A2T1M2M5_9CHRO</name>
<dbReference type="OrthoDB" id="428258at2"/>
<evidence type="ECO:0000313" key="5">
    <source>
        <dbReference type="Proteomes" id="UP000239001"/>
    </source>
</evidence>
<feature type="coiled-coil region" evidence="1">
    <location>
        <begin position="200"/>
        <end position="241"/>
    </location>
</feature>
<dbReference type="SUPFAM" id="SSF52980">
    <property type="entry name" value="Restriction endonuclease-like"/>
    <property type="match status" value="1"/>
</dbReference>
<evidence type="ECO:0000256" key="1">
    <source>
        <dbReference type="SAM" id="Coils"/>
    </source>
</evidence>
<accession>A0A2T1M2M5</accession>
<dbReference type="InterPro" id="IPR008538">
    <property type="entry name" value="Uma2"/>
</dbReference>
<evidence type="ECO:0000256" key="2">
    <source>
        <dbReference type="SAM" id="MobiDB-lite"/>
    </source>
</evidence>
<feature type="compositionally biased region" description="Acidic residues" evidence="2">
    <location>
        <begin position="15"/>
        <end position="24"/>
    </location>
</feature>
<evidence type="ECO:0000259" key="3">
    <source>
        <dbReference type="Pfam" id="PF05685"/>
    </source>
</evidence>
<reference evidence="4 5" key="1">
    <citation type="submission" date="2018-03" db="EMBL/GenBank/DDBJ databases">
        <title>The ancient ancestry and fast evolution of plastids.</title>
        <authorList>
            <person name="Moore K.R."/>
            <person name="Magnabosco C."/>
            <person name="Momper L."/>
            <person name="Gold D.A."/>
            <person name="Bosak T."/>
            <person name="Fournier G.P."/>
        </authorList>
    </citation>
    <scope>NUCLEOTIDE SEQUENCE [LARGE SCALE GENOMIC DNA]</scope>
    <source>
        <strain evidence="4 5">CCALA 016</strain>
    </source>
</reference>
<protein>
    <recommendedName>
        <fullName evidence="3">Putative restriction endonuclease domain-containing protein</fullName>
    </recommendedName>
</protein>
<dbReference type="RefSeq" id="WP_106455371.1">
    <property type="nucleotide sequence ID" value="NZ_PXOH01000002.1"/>
</dbReference>
<reference evidence="4 5" key="2">
    <citation type="submission" date="2018-03" db="EMBL/GenBank/DDBJ databases">
        <authorList>
            <person name="Keele B.F."/>
        </authorList>
    </citation>
    <scope>NUCLEOTIDE SEQUENCE [LARGE SCALE GENOMIC DNA]</scope>
    <source>
        <strain evidence="4 5">CCALA 016</strain>
    </source>
</reference>
<dbReference type="PANTHER" id="PTHR33352:SF3">
    <property type="entry name" value="SLR1612 PROTEIN"/>
    <property type="match status" value="1"/>
</dbReference>
<feature type="region of interest" description="Disordered" evidence="2">
    <location>
        <begin position="1"/>
        <end position="24"/>
    </location>
</feature>
<dbReference type="AlphaFoldDB" id="A0A2T1M2M5"/>
<organism evidence="4 5">
    <name type="scientific">Aphanothece hegewaldii CCALA 016</name>
    <dbReference type="NCBI Taxonomy" id="2107694"/>
    <lineage>
        <taxon>Bacteria</taxon>
        <taxon>Bacillati</taxon>
        <taxon>Cyanobacteriota</taxon>
        <taxon>Cyanophyceae</taxon>
        <taxon>Oscillatoriophycideae</taxon>
        <taxon>Chroococcales</taxon>
        <taxon>Aphanothecaceae</taxon>
        <taxon>Aphanothece</taxon>
    </lineage>
</organism>
<comment type="caution">
    <text evidence="4">The sequence shown here is derived from an EMBL/GenBank/DDBJ whole genome shotgun (WGS) entry which is preliminary data.</text>
</comment>
<dbReference type="Pfam" id="PF05685">
    <property type="entry name" value="Uma2"/>
    <property type="match status" value="1"/>
</dbReference>
<sequence>MLDTNDLEYLPSSEELPDSDDTPVDNEIQNLIPNLLKMVLGFLWPDRYDYFFGVDMGIYDLEGQRTRTPIIPDGFLSLGVPRLTGERGRLSYVIREENNVVPFLVLEVVSQKYGGEYDKKMQIYATMGVLYYVIYNSHHWKRRKRDPFEVYRLDNGVYQRILGNPVWIDEIELGIGVERGIYEGWERNWLYWYNQAGIRYEIPEEMIENLQQQLQEQQQLAAEESQKREELENLLKEYQRRFGNL</sequence>
<keyword evidence="1" id="KW-0175">Coiled coil</keyword>
<proteinExistence type="predicted"/>
<dbReference type="EMBL" id="PXOH01000002">
    <property type="protein sequence ID" value="PSF39005.1"/>
    <property type="molecule type" value="Genomic_DNA"/>
</dbReference>
<dbReference type="Proteomes" id="UP000239001">
    <property type="component" value="Unassembled WGS sequence"/>
</dbReference>
<dbReference type="Gene3D" id="3.90.1570.10">
    <property type="entry name" value="tt1808, chain A"/>
    <property type="match status" value="1"/>
</dbReference>
<gene>
    <name evidence="4" type="ORF">C7H19_02835</name>
</gene>
<dbReference type="InterPro" id="IPR012296">
    <property type="entry name" value="Nuclease_put_TT1808"/>
</dbReference>
<dbReference type="PANTHER" id="PTHR33352">
    <property type="entry name" value="SLR1095 PROTEIN"/>
    <property type="match status" value="1"/>
</dbReference>